<dbReference type="OrthoDB" id="1522724at2"/>
<comment type="caution">
    <text evidence="10">The sequence shown here is derived from an EMBL/GenBank/DDBJ whole genome shotgun (WGS) entry which is preliminary data.</text>
</comment>
<feature type="transmembrane region" description="Helical" evidence="7">
    <location>
        <begin position="329"/>
        <end position="353"/>
    </location>
</feature>
<dbReference type="EMBL" id="RQYS01000010">
    <property type="protein sequence ID" value="RRD62450.1"/>
    <property type="molecule type" value="Genomic_DNA"/>
</dbReference>
<dbReference type="AlphaFoldDB" id="A0A3P1XWR1"/>
<dbReference type="SUPFAM" id="SSF53807">
    <property type="entry name" value="Helical backbone' metal receptor"/>
    <property type="match status" value="1"/>
</dbReference>
<protein>
    <submittedName>
        <fullName evidence="10">FtsX-like permease family protein</fullName>
    </submittedName>
</protein>
<feature type="transmembrane region" description="Helical" evidence="7">
    <location>
        <begin position="409"/>
        <end position="427"/>
    </location>
</feature>
<dbReference type="GO" id="GO:0046872">
    <property type="term" value="F:metal ion binding"/>
    <property type="evidence" value="ECO:0007669"/>
    <property type="project" value="InterPro"/>
</dbReference>
<evidence type="ECO:0000313" key="11">
    <source>
        <dbReference type="Proteomes" id="UP000278609"/>
    </source>
</evidence>
<evidence type="ECO:0000256" key="1">
    <source>
        <dbReference type="ARBA" id="ARBA00004651"/>
    </source>
</evidence>
<dbReference type="Pfam" id="PF01297">
    <property type="entry name" value="ZnuA"/>
    <property type="match status" value="1"/>
</dbReference>
<dbReference type="GO" id="GO:0007155">
    <property type="term" value="P:cell adhesion"/>
    <property type="evidence" value="ECO:0007669"/>
    <property type="project" value="InterPro"/>
</dbReference>
<evidence type="ECO:0000256" key="5">
    <source>
        <dbReference type="ARBA" id="ARBA00022989"/>
    </source>
</evidence>
<organism evidence="10 11">
    <name type="scientific">Tannerella forsythia</name>
    <name type="common">Bacteroides forsythus</name>
    <dbReference type="NCBI Taxonomy" id="28112"/>
    <lineage>
        <taxon>Bacteria</taxon>
        <taxon>Pseudomonadati</taxon>
        <taxon>Bacteroidota</taxon>
        <taxon>Bacteroidia</taxon>
        <taxon>Bacteroidales</taxon>
        <taxon>Tannerellaceae</taxon>
        <taxon>Tannerella</taxon>
    </lineage>
</organism>
<dbReference type="InterPro" id="IPR006129">
    <property type="entry name" value="AdhesinB"/>
</dbReference>
<evidence type="ECO:0000313" key="10">
    <source>
        <dbReference type="EMBL" id="RRD62450.1"/>
    </source>
</evidence>
<dbReference type="PANTHER" id="PTHR30489">
    <property type="entry name" value="LIPOPROTEIN-RELEASING SYSTEM TRANSMEMBRANE PROTEIN LOLE"/>
    <property type="match status" value="1"/>
</dbReference>
<evidence type="ECO:0000256" key="7">
    <source>
        <dbReference type="SAM" id="Phobius"/>
    </source>
</evidence>
<feature type="transmembrane region" description="Helical" evidence="7">
    <location>
        <begin position="275"/>
        <end position="301"/>
    </location>
</feature>
<dbReference type="PRINTS" id="PR00691">
    <property type="entry name" value="ADHESINB"/>
</dbReference>
<accession>A0A3P1XWR1</accession>
<evidence type="ECO:0000256" key="2">
    <source>
        <dbReference type="ARBA" id="ARBA00005236"/>
    </source>
</evidence>
<keyword evidence="5 7" id="KW-1133">Transmembrane helix</keyword>
<gene>
    <name evidence="10" type="ORF">EII40_03110</name>
</gene>
<dbReference type="PANTHER" id="PTHR30489:SF0">
    <property type="entry name" value="LIPOPROTEIN-RELEASING SYSTEM TRANSMEMBRANE PROTEIN LOLE"/>
    <property type="match status" value="1"/>
</dbReference>
<dbReference type="InterPro" id="IPR025857">
    <property type="entry name" value="MacB_PCD"/>
</dbReference>
<dbReference type="GO" id="GO:0044874">
    <property type="term" value="P:lipoprotein localization to outer membrane"/>
    <property type="evidence" value="ECO:0007669"/>
    <property type="project" value="TreeGrafter"/>
</dbReference>
<dbReference type="Pfam" id="PF02687">
    <property type="entry name" value="FtsX"/>
    <property type="match status" value="1"/>
</dbReference>
<evidence type="ECO:0000256" key="4">
    <source>
        <dbReference type="ARBA" id="ARBA00022692"/>
    </source>
</evidence>
<dbReference type="Pfam" id="PF12704">
    <property type="entry name" value="MacB_PCD"/>
    <property type="match status" value="1"/>
</dbReference>
<evidence type="ECO:0000259" key="9">
    <source>
        <dbReference type="Pfam" id="PF12704"/>
    </source>
</evidence>
<evidence type="ECO:0000256" key="3">
    <source>
        <dbReference type="ARBA" id="ARBA00022475"/>
    </source>
</evidence>
<reference evidence="10 11" key="1">
    <citation type="submission" date="2018-11" db="EMBL/GenBank/DDBJ databases">
        <title>Genomes From Bacteria Associated with the Canine Oral Cavity: a Test Case for Automated Genome-Based Taxonomic Assignment.</title>
        <authorList>
            <person name="Coil D.A."/>
            <person name="Jospin G."/>
            <person name="Darling A.E."/>
            <person name="Wallis C."/>
            <person name="Davis I.J."/>
            <person name="Harris S."/>
            <person name="Eisen J.A."/>
            <person name="Holcombe L.J."/>
            <person name="O'Flynn C."/>
        </authorList>
    </citation>
    <scope>NUCLEOTIDE SEQUENCE [LARGE SCALE GENOMIC DNA]</scope>
    <source>
        <strain evidence="10 11">OH2617_COT-023</strain>
    </source>
</reference>
<feature type="transmembrane region" description="Helical" evidence="7">
    <location>
        <begin position="373"/>
        <end position="397"/>
    </location>
</feature>
<name>A0A3P1XWR1_TANFO</name>
<comment type="subcellular location">
    <subcellularLocation>
        <location evidence="1">Cell membrane</location>
        <topology evidence="1">Multi-pass membrane protein</topology>
    </subcellularLocation>
</comment>
<feature type="domain" description="ABC3 transporter permease C-terminal" evidence="8">
    <location>
        <begin position="279"/>
        <end position="400"/>
    </location>
</feature>
<dbReference type="Proteomes" id="UP000278609">
    <property type="component" value="Unassembled WGS sequence"/>
</dbReference>
<dbReference type="GO" id="GO:0098797">
    <property type="term" value="C:plasma membrane protein complex"/>
    <property type="evidence" value="ECO:0007669"/>
    <property type="project" value="TreeGrafter"/>
</dbReference>
<keyword evidence="3" id="KW-1003">Cell membrane</keyword>
<feature type="transmembrane region" description="Helical" evidence="7">
    <location>
        <begin position="21"/>
        <end position="46"/>
    </location>
</feature>
<dbReference type="InterPro" id="IPR051447">
    <property type="entry name" value="Lipoprotein-release_system"/>
</dbReference>
<comment type="similarity">
    <text evidence="2">Belongs to the ABC-4 integral membrane protein family. LolC/E subfamily.</text>
</comment>
<keyword evidence="6 7" id="KW-0472">Membrane</keyword>
<dbReference type="InterPro" id="IPR003838">
    <property type="entry name" value="ABC3_permease_C"/>
</dbReference>
<keyword evidence="4 7" id="KW-0812">Transmembrane</keyword>
<dbReference type="GO" id="GO:0030001">
    <property type="term" value="P:metal ion transport"/>
    <property type="evidence" value="ECO:0007669"/>
    <property type="project" value="InterPro"/>
</dbReference>
<dbReference type="Gene3D" id="3.40.50.1980">
    <property type="entry name" value="Nitrogenase molybdenum iron protein domain"/>
    <property type="match status" value="2"/>
</dbReference>
<evidence type="ECO:0000259" key="8">
    <source>
        <dbReference type="Pfam" id="PF02687"/>
    </source>
</evidence>
<proteinExistence type="inferred from homology"/>
<feature type="domain" description="MacB-like periplasmic core" evidence="9">
    <location>
        <begin position="25"/>
        <end position="248"/>
    </location>
</feature>
<dbReference type="InterPro" id="IPR006127">
    <property type="entry name" value="ZnuA-like"/>
</dbReference>
<sequence length="699" mass="77858">MNLPFFIARRYLFAKKSHNAINIISMISVCSVAVATVALVCVLSVYNGFNDLVASMFGNFDPELKITPTEGKVFDPDTPAVRQVRELKEVAMCTGVLQDHVLVRYHDRQQVAVAKGVEDTFHRMVSIDTVLVDGRFVLQEGEISYGVMGIGLASSLGVNAAFTSPMEIYAPKRDERVNMANPATSFQIEYAFIGGVFCLNQPSYDENYLILPIGLMRSMLRYEKEVSALELKLASQADTKAVQQEIRTILGDGFRVQNHYEQQEASFKMMQVEKWMTFLILAFILTIALFNVVSSLSMLMIEKEDDVRMLRSMGADDGLIRRIFLTEGCMIPVLGALAGIVIGVLLCLIQQHYGVIKLGTAGAFVSDNYPVRIAPWDILAIFVTVFVIGGLSSWYPVRYLGGKWLKKGTLASFIAPLLLLTACGGQGTSHEQRLTVTMEPQRYFVERIAGDHWEVHTVVPPGQSPETYEPTPREMIAVAESKAYLRIGRIGFEMAWMPTIQENNPHLRVFDLSEGVTWIEGQCAHHDHTHDHDHAHHHHGGIDPHIWNATRTAQIIARNTLAALCAMDPAHVSDYEANYRALSAEIDSTGRILHAMLDTLSHRAFVIYHPALTYFADEYGLTQLSIEADGKEPSAASMKELVDEAREAGVRVVFVQQEFDRKHAESLAAEIGARIVMINPLSADWKTEMLRIAQSLATP</sequence>
<evidence type="ECO:0000256" key="6">
    <source>
        <dbReference type="ARBA" id="ARBA00023136"/>
    </source>
</evidence>